<dbReference type="EMBL" id="SOHL01000003">
    <property type="protein sequence ID" value="TFD73549.1"/>
    <property type="molecule type" value="Genomic_DNA"/>
</dbReference>
<dbReference type="Proteomes" id="UP000297983">
    <property type="component" value="Unassembled WGS sequence"/>
</dbReference>
<dbReference type="GO" id="GO:0009003">
    <property type="term" value="F:signal peptidase activity"/>
    <property type="evidence" value="ECO:0007669"/>
    <property type="project" value="UniProtKB-EC"/>
</dbReference>
<keyword evidence="7" id="KW-0645">Protease</keyword>
<dbReference type="InterPro" id="IPR036286">
    <property type="entry name" value="LexA/Signal_pep-like_sf"/>
</dbReference>
<evidence type="ECO:0000313" key="11">
    <source>
        <dbReference type="Proteomes" id="UP000297983"/>
    </source>
</evidence>
<evidence type="ECO:0000313" key="10">
    <source>
        <dbReference type="EMBL" id="TFD73549.1"/>
    </source>
</evidence>
<dbReference type="PROSITE" id="PS00761">
    <property type="entry name" value="SPASE_I_3"/>
    <property type="match status" value="1"/>
</dbReference>
<evidence type="ECO:0000259" key="9">
    <source>
        <dbReference type="Pfam" id="PF10502"/>
    </source>
</evidence>
<organism evidence="10 11">
    <name type="scientific">Cryobacterium gelidum</name>
    <dbReference type="NCBI Taxonomy" id="1259164"/>
    <lineage>
        <taxon>Bacteria</taxon>
        <taxon>Bacillati</taxon>
        <taxon>Actinomycetota</taxon>
        <taxon>Actinomycetes</taxon>
        <taxon>Micrococcales</taxon>
        <taxon>Microbacteriaceae</taxon>
        <taxon>Cryobacterium</taxon>
    </lineage>
</organism>
<keyword evidence="5 7" id="KW-0378">Hydrolase</keyword>
<dbReference type="PRINTS" id="PR00727">
    <property type="entry name" value="LEADERPTASE"/>
</dbReference>
<evidence type="ECO:0000256" key="3">
    <source>
        <dbReference type="ARBA" id="ARBA00009370"/>
    </source>
</evidence>
<gene>
    <name evidence="10" type="primary">lepB</name>
    <name evidence="10" type="ORF">E3T50_01005</name>
</gene>
<dbReference type="NCBIfam" id="TIGR02227">
    <property type="entry name" value="sigpep_I_bact"/>
    <property type="match status" value="2"/>
</dbReference>
<evidence type="ECO:0000256" key="6">
    <source>
        <dbReference type="PIRSR" id="PIRSR600223-1"/>
    </source>
</evidence>
<comment type="similarity">
    <text evidence="3 7">Belongs to the peptidase S26 family.</text>
</comment>
<dbReference type="InterPro" id="IPR019533">
    <property type="entry name" value="Peptidase_S26"/>
</dbReference>
<keyword evidence="7" id="KW-0812">Transmembrane</keyword>
<evidence type="ECO:0000256" key="2">
    <source>
        <dbReference type="ARBA" id="ARBA00004401"/>
    </source>
</evidence>
<dbReference type="CDD" id="cd06530">
    <property type="entry name" value="S26_SPase_I"/>
    <property type="match status" value="1"/>
</dbReference>
<dbReference type="EC" id="3.4.21.89" evidence="4 7"/>
<dbReference type="Pfam" id="PF10502">
    <property type="entry name" value="Peptidase_S26"/>
    <property type="match status" value="1"/>
</dbReference>
<feature type="region of interest" description="Disordered" evidence="8">
    <location>
        <begin position="1"/>
        <end position="28"/>
    </location>
</feature>
<keyword evidence="11" id="KW-1185">Reference proteome</keyword>
<evidence type="ECO:0000256" key="8">
    <source>
        <dbReference type="SAM" id="MobiDB-lite"/>
    </source>
</evidence>
<comment type="catalytic activity">
    <reaction evidence="1 7">
        <text>Cleavage of hydrophobic, N-terminal signal or leader sequences from secreted and periplasmic proteins.</text>
        <dbReference type="EC" id="3.4.21.89"/>
    </reaction>
</comment>
<dbReference type="GO" id="GO:0005886">
    <property type="term" value="C:plasma membrane"/>
    <property type="evidence" value="ECO:0007669"/>
    <property type="project" value="UniProtKB-SubCell"/>
</dbReference>
<feature type="domain" description="Peptidase S26" evidence="9">
    <location>
        <begin position="43"/>
        <end position="239"/>
    </location>
</feature>
<protein>
    <recommendedName>
        <fullName evidence="4 7">Signal peptidase I</fullName>
        <ecNumber evidence="4 7">3.4.21.89</ecNumber>
    </recommendedName>
</protein>
<dbReference type="InterPro" id="IPR019758">
    <property type="entry name" value="Pept_S26A_signal_pept_1_CS"/>
</dbReference>
<name>A0A4R9B0A6_9MICO</name>
<feature type="compositionally biased region" description="Basic and acidic residues" evidence="8">
    <location>
        <begin position="9"/>
        <end position="19"/>
    </location>
</feature>
<feature type="active site" evidence="6">
    <location>
        <position position="145"/>
    </location>
</feature>
<evidence type="ECO:0000256" key="7">
    <source>
        <dbReference type="RuleBase" id="RU362042"/>
    </source>
</evidence>
<dbReference type="GO" id="GO:0006465">
    <property type="term" value="P:signal peptide processing"/>
    <property type="evidence" value="ECO:0007669"/>
    <property type="project" value="InterPro"/>
</dbReference>
<comment type="subcellular location">
    <subcellularLocation>
        <location evidence="2">Cell membrane</location>
        <topology evidence="2">Single-pass type II membrane protein</topology>
    </subcellularLocation>
    <subcellularLocation>
        <location evidence="7">Membrane</location>
        <topology evidence="7">Single-pass type II membrane protein</topology>
    </subcellularLocation>
</comment>
<dbReference type="PANTHER" id="PTHR43390">
    <property type="entry name" value="SIGNAL PEPTIDASE I"/>
    <property type="match status" value="1"/>
</dbReference>
<comment type="caution">
    <text evidence="10">The sequence shown here is derived from an EMBL/GenBank/DDBJ whole genome shotgun (WGS) entry which is preliminary data.</text>
</comment>
<dbReference type="AlphaFoldDB" id="A0A4R9B0A6"/>
<accession>A0A4R9B0A6</accession>
<dbReference type="PANTHER" id="PTHR43390:SF1">
    <property type="entry name" value="CHLOROPLAST PROCESSING PEPTIDASE"/>
    <property type="match status" value="1"/>
</dbReference>
<evidence type="ECO:0000256" key="5">
    <source>
        <dbReference type="ARBA" id="ARBA00022801"/>
    </source>
</evidence>
<keyword evidence="7" id="KW-1133">Transmembrane helix</keyword>
<proteinExistence type="inferred from homology"/>
<dbReference type="GO" id="GO:0004252">
    <property type="term" value="F:serine-type endopeptidase activity"/>
    <property type="evidence" value="ECO:0007669"/>
    <property type="project" value="InterPro"/>
</dbReference>
<dbReference type="SUPFAM" id="SSF51306">
    <property type="entry name" value="LexA/Signal peptidase"/>
    <property type="match status" value="1"/>
</dbReference>
<sequence>MTDEVLASRSDRRVSESKKFRSKTTRRKKASSKQRSILLFVRDLLIIFVVALLISFMIKTFLIRSFYIPSGSMENTLQVDDRIIVNQLEPELIPITRGDVIVFKDPGGWLLPQAEIVQNPIVAGADWLLSVVGLSAPDSNDHLIKRVIGLPGDHVVCCNTLGQMSINGVPLDESAYVLLPAGETKVSKDAFDVTIPADSLWMMGDNRYNSKDSRYNGDTAGKGYVPIENVVGRALVVSWPLANWSWLDDYPDVFREVEHADKGDQ</sequence>
<dbReference type="RefSeq" id="WP_134464785.1">
    <property type="nucleotide sequence ID" value="NZ_SOHL01000003.1"/>
</dbReference>
<evidence type="ECO:0000256" key="4">
    <source>
        <dbReference type="ARBA" id="ARBA00013208"/>
    </source>
</evidence>
<dbReference type="InterPro" id="IPR000223">
    <property type="entry name" value="Pept_S26A_signal_pept_1"/>
</dbReference>
<dbReference type="Gene3D" id="2.10.109.10">
    <property type="entry name" value="Umud Fragment, subunit A"/>
    <property type="match status" value="1"/>
</dbReference>
<reference evidence="10 11" key="1">
    <citation type="submission" date="2019-03" db="EMBL/GenBank/DDBJ databases">
        <title>Genomics of glacier-inhabiting Cryobacterium strains.</title>
        <authorList>
            <person name="Liu Q."/>
            <person name="Xin Y.-H."/>
        </authorList>
    </citation>
    <scope>NUCLEOTIDE SEQUENCE [LARGE SCALE GENOMIC DNA]</scope>
    <source>
        <strain evidence="10 11">Hz16</strain>
    </source>
</reference>
<feature type="transmembrane region" description="Helical" evidence="7">
    <location>
        <begin position="36"/>
        <end position="58"/>
    </location>
</feature>
<keyword evidence="7" id="KW-0472">Membrane</keyword>
<feature type="active site" evidence="6">
    <location>
        <position position="72"/>
    </location>
</feature>
<evidence type="ECO:0000256" key="1">
    <source>
        <dbReference type="ARBA" id="ARBA00000677"/>
    </source>
</evidence>